<evidence type="ECO:0000313" key="2">
    <source>
        <dbReference type="Proteomes" id="UP001229422"/>
    </source>
</evidence>
<accession>A0AAQ3IHY7</accession>
<evidence type="ECO:0000313" key="1">
    <source>
        <dbReference type="EMBL" id="WHM21423.1"/>
    </source>
</evidence>
<name>A0AAQ3IHY7_BACIU</name>
<protein>
    <submittedName>
        <fullName evidence="1">Uncharacterized protein</fullName>
    </submittedName>
</protein>
<proteinExistence type="predicted"/>
<sequence length="268" mass="30985">MNFSKYFQDVDSAIKTVNLGVGSYVKLSDEIAVVSELSRPYINAYEQIGKIVDNLTFPDYSFPNIQFPTPDFSNVEELTKNNSKYGWTVTDETSIEFYFSDKLIGMNQKEMDRAFVEHLEANDYENLNRIKSCIISTIEKNVKGLMLQCFKCYEMGLYASIIPTLMILIESEISAIAKSSKINWQLLRDFKKESPKLDEDYLAAVALYSLNRFLKNQLYKDSKFYEKRPAIINRHWVLHGRDDPTNWTKADALRLINVLGTIQMLKSL</sequence>
<dbReference type="EMBL" id="CP125292">
    <property type="protein sequence ID" value="WHM21423.1"/>
    <property type="molecule type" value="Genomic_DNA"/>
</dbReference>
<dbReference type="RefSeq" id="WP_052475791.1">
    <property type="nucleotide sequence ID" value="NZ_CP061870.1"/>
</dbReference>
<gene>
    <name evidence="1" type="ORF">QL281_22080</name>
</gene>
<reference evidence="1" key="1">
    <citation type="submission" date="2023-05" db="EMBL/GenBank/DDBJ databases">
        <title>Complete genome sequence of Bacillus subtilis SRCM117797 isolated from Soybean paste.</title>
        <authorList>
            <person name="Abraha H.B."/>
            <person name="Kim K.-P."/>
            <person name="Ryu M.-S."/>
            <person name="Jeong D.-Y."/>
        </authorList>
    </citation>
    <scope>NUCLEOTIDE SEQUENCE</scope>
    <source>
        <strain evidence="1">SRCM117797</strain>
    </source>
</reference>
<dbReference type="AlphaFoldDB" id="A0AAQ3IHY7"/>
<organism evidence="1 2">
    <name type="scientific">Bacillus subtilis</name>
    <dbReference type="NCBI Taxonomy" id="1423"/>
    <lineage>
        <taxon>Bacteria</taxon>
        <taxon>Bacillati</taxon>
        <taxon>Bacillota</taxon>
        <taxon>Bacilli</taxon>
        <taxon>Bacillales</taxon>
        <taxon>Bacillaceae</taxon>
        <taxon>Bacillus</taxon>
    </lineage>
</organism>
<dbReference type="Proteomes" id="UP001229422">
    <property type="component" value="Chromosome"/>
</dbReference>